<evidence type="ECO:0000313" key="2">
    <source>
        <dbReference type="Proteomes" id="UP000643672"/>
    </source>
</evidence>
<name>A0A8H8XFH9_9GAMM</name>
<gene>
    <name evidence="1" type="ORF">THERMOS_1446</name>
</gene>
<evidence type="ECO:0000313" key="1">
    <source>
        <dbReference type="EMBL" id="CAB5501774.1"/>
    </source>
</evidence>
<reference evidence="1 2" key="1">
    <citation type="submission" date="2020-05" db="EMBL/GenBank/DDBJ databases">
        <authorList>
            <person name="Petersen J."/>
            <person name="Sayavedra L."/>
        </authorList>
    </citation>
    <scope>NUCLEOTIDE SEQUENCE [LARGE SCALE GENOMIC DNA]</scope>
    <source>
        <strain evidence="1">B thermophilus SOXS</strain>
    </source>
</reference>
<organism evidence="1 2">
    <name type="scientific">Bathymodiolus thermophilus thioautotrophic gill symbiont</name>
    <dbReference type="NCBI Taxonomy" id="2360"/>
    <lineage>
        <taxon>Bacteria</taxon>
        <taxon>Pseudomonadati</taxon>
        <taxon>Pseudomonadota</taxon>
        <taxon>Gammaproteobacteria</taxon>
        <taxon>sulfur-oxidizing symbionts</taxon>
    </lineage>
</organism>
<keyword evidence="2" id="KW-1185">Reference proteome</keyword>
<protein>
    <submittedName>
        <fullName evidence="1">Uncharacterized protein</fullName>
    </submittedName>
</protein>
<dbReference type="EMBL" id="CAESAQ020000076">
    <property type="protein sequence ID" value="CAB5501774.1"/>
    <property type="molecule type" value="Genomic_DNA"/>
</dbReference>
<proteinExistence type="predicted"/>
<accession>A0A8H8XFH9</accession>
<sequence length="39" mass="4380">MLLCMGAGLSAEQDDRLPYGNNRNKTRKVLFGLNEEVLI</sequence>
<dbReference type="AlphaFoldDB" id="A0A8H8XFH9"/>
<comment type="caution">
    <text evidence="1">The sequence shown here is derived from an EMBL/GenBank/DDBJ whole genome shotgun (WGS) entry which is preliminary data.</text>
</comment>
<dbReference type="Proteomes" id="UP000643672">
    <property type="component" value="Unassembled WGS sequence"/>
</dbReference>